<comment type="caution">
    <text evidence="2">The sequence shown here is derived from an EMBL/GenBank/DDBJ whole genome shotgun (WGS) entry which is preliminary data.</text>
</comment>
<dbReference type="GeneID" id="39731935"/>
<dbReference type="GO" id="GO:0004526">
    <property type="term" value="F:ribonuclease P activity"/>
    <property type="evidence" value="ECO:0007669"/>
    <property type="project" value="UniProtKB-EC"/>
</dbReference>
<proteinExistence type="predicted"/>
<reference evidence="2" key="1">
    <citation type="submission" date="2015-04" db="EMBL/GenBank/DDBJ databases">
        <authorList>
            <consortium name="Pathogen Informatics"/>
        </authorList>
    </citation>
    <scope>NUCLEOTIDE SEQUENCE [LARGE SCALE GENOMIC DNA]</scope>
    <source>
        <strain evidence="2">8A</strain>
    </source>
</reference>
<organism evidence="2 3">
    <name type="scientific">Plasmodium gallinaceum</name>
    <dbReference type="NCBI Taxonomy" id="5849"/>
    <lineage>
        <taxon>Eukaryota</taxon>
        <taxon>Sar</taxon>
        <taxon>Alveolata</taxon>
        <taxon>Apicomplexa</taxon>
        <taxon>Aconoidasida</taxon>
        <taxon>Haemosporida</taxon>
        <taxon>Plasmodiidae</taxon>
        <taxon>Plasmodium</taxon>
        <taxon>Plasmodium (Haemamoeba)</taxon>
    </lineage>
</organism>
<evidence type="ECO:0000256" key="1">
    <source>
        <dbReference type="SAM" id="MobiDB-lite"/>
    </source>
</evidence>
<dbReference type="VEuPathDB" id="PlasmoDB:PGAL8A_00340500"/>
<dbReference type="OMA" id="FSEITGH"/>
<accession>A0A1J1GYU4</accession>
<dbReference type="EMBL" id="CVMV01000059">
    <property type="protein sequence ID" value="CRG96187.1"/>
    <property type="molecule type" value="Genomic_DNA"/>
</dbReference>
<evidence type="ECO:0000313" key="2">
    <source>
        <dbReference type="EMBL" id="CRG96187.1"/>
    </source>
</evidence>
<dbReference type="OrthoDB" id="377379at2759"/>
<dbReference type="Proteomes" id="UP000220797">
    <property type="component" value="Unassembled WGS sequence"/>
</dbReference>
<keyword evidence="2" id="KW-0378">Hydrolase</keyword>
<sequence length="338" mass="40278">MNEKNKEKNEVNAYVNKVKFSLITGDKLIDKRIEYLWNLALSTIYVNAKLSMKYITLIKKISNNNLLFDHICCHYCNLIYIPFYNCEIKEIQDKNTILYKCFLCNHKKRVNLQNLIKQKKNNSFKTNKYPNNSTDLNFFLINDIEKFAIKKKNEDENNDNNKNINEVSINKENINIETKNGENVNTEIENVDNRNIEEEDGEDVNIEIENVDNISINNKNEENIKEEKDDNEEYFKNNIYENMNDLFRIDYGKQNDIIQKSYYNFNSYSNKDEIFNNTNSKIKKNDSSSKNNKIKKRKNENKISRNEESNVSYFNTNDNFLNFNKQKKKKKKNILDIL</sequence>
<protein>
    <submittedName>
        <fullName evidence="2">Rpr2, RNAse P, putative</fullName>
        <ecNumber evidence="2">3.1.26.5</ecNumber>
    </submittedName>
</protein>
<dbReference type="RefSeq" id="XP_028528992.1">
    <property type="nucleotide sequence ID" value="XM_028672440.1"/>
</dbReference>
<keyword evidence="3" id="KW-1185">Reference proteome</keyword>
<feature type="region of interest" description="Disordered" evidence="1">
    <location>
        <begin position="279"/>
        <end position="304"/>
    </location>
</feature>
<dbReference type="AlphaFoldDB" id="A0A1J1GYU4"/>
<name>A0A1J1GYU4_PLAGA</name>
<gene>
    <name evidence="2" type="ORF">PGAL8A_00340500</name>
</gene>
<evidence type="ECO:0000313" key="3">
    <source>
        <dbReference type="Proteomes" id="UP000220797"/>
    </source>
</evidence>
<dbReference type="EC" id="3.1.26.5" evidence="2"/>